<protein>
    <recommendedName>
        <fullName evidence="4">Lipocalin/cytosolic fatty-acid binding domain-containing protein</fullName>
    </recommendedName>
</protein>
<evidence type="ECO:0000313" key="3">
    <source>
        <dbReference type="Proteomes" id="UP000324832"/>
    </source>
</evidence>
<dbReference type="EMBL" id="FZQP02002225">
    <property type="protein sequence ID" value="VVC95035.1"/>
    <property type="molecule type" value="Genomic_DNA"/>
</dbReference>
<gene>
    <name evidence="2" type="ORF">LSINAPIS_LOCUS6845</name>
</gene>
<feature type="chain" id="PRO_5023005557" description="Lipocalin/cytosolic fatty-acid binding domain-containing protein" evidence="1">
    <location>
        <begin position="17"/>
        <end position="221"/>
    </location>
</feature>
<dbReference type="Proteomes" id="UP000324832">
    <property type="component" value="Unassembled WGS sequence"/>
</dbReference>
<organism evidence="2 3">
    <name type="scientific">Leptidea sinapis</name>
    <dbReference type="NCBI Taxonomy" id="189913"/>
    <lineage>
        <taxon>Eukaryota</taxon>
        <taxon>Metazoa</taxon>
        <taxon>Ecdysozoa</taxon>
        <taxon>Arthropoda</taxon>
        <taxon>Hexapoda</taxon>
        <taxon>Insecta</taxon>
        <taxon>Pterygota</taxon>
        <taxon>Neoptera</taxon>
        <taxon>Endopterygota</taxon>
        <taxon>Lepidoptera</taxon>
        <taxon>Glossata</taxon>
        <taxon>Ditrysia</taxon>
        <taxon>Papilionoidea</taxon>
        <taxon>Pieridae</taxon>
        <taxon>Dismorphiinae</taxon>
        <taxon>Leptidea</taxon>
    </lineage>
</organism>
<dbReference type="AlphaFoldDB" id="A0A5E4QBE7"/>
<sequence>MLVILLIHFLIQSVFCVSITPEACEGYRGGFDTKKNVGVWYVVAIIPDGNFTKNFDTLPCYRVDFSEVDEAALMWMIERKFGKIADEIMDKSPGDVLRQRYHTENPFDIWSKSVLKVSGCYRQLVDLRNNETDISGAKQHNSPMLLHHLQLEEGDFLLQLLWGRISTVVYKREPEITMNELAAVVEFLSMYRGPMQQPKICSPKLKIYSSTPSTLTDDDLQ</sequence>
<feature type="signal peptide" evidence="1">
    <location>
        <begin position="1"/>
        <end position="16"/>
    </location>
</feature>
<evidence type="ECO:0000313" key="2">
    <source>
        <dbReference type="EMBL" id="VVC95035.1"/>
    </source>
</evidence>
<reference evidence="2 3" key="1">
    <citation type="submission" date="2017-07" db="EMBL/GenBank/DDBJ databases">
        <authorList>
            <person name="Talla V."/>
            <person name="Backstrom N."/>
        </authorList>
    </citation>
    <scope>NUCLEOTIDE SEQUENCE [LARGE SCALE GENOMIC DNA]</scope>
</reference>
<accession>A0A5E4QBE7</accession>
<keyword evidence="3" id="KW-1185">Reference proteome</keyword>
<evidence type="ECO:0000256" key="1">
    <source>
        <dbReference type="SAM" id="SignalP"/>
    </source>
</evidence>
<keyword evidence="1" id="KW-0732">Signal</keyword>
<name>A0A5E4QBE7_9NEOP</name>
<proteinExistence type="predicted"/>
<evidence type="ECO:0008006" key="4">
    <source>
        <dbReference type="Google" id="ProtNLM"/>
    </source>
</evidence>